<keyword evidence="8" id="KW-1185">Reference proteome</keyword>
<dbReference type="NCBIfam" id="TIGR00357">
    <property type="entry name" value="peptide-methionine (R)-S-oxide reductase MsrB"/>
    <property type="match status" value="1"/>
</dbReference>
<dbReference type="InterPro" id="IPR011057">
    <property type="entry name" value="Mss4-like_sf"/>
</dbReference>
<keyword evidence="3 5" id="KW-0862">Zinc</keyword>
<sequence length="239" mass="26387">MSTGLTAVTLRVHRAPIVGQRHNTFTGRRATLRPLYPRARCPARCSTPRAQADEKVVKTPEEWKTILSAEQYRVLRQKGTERPGTGEYNDFAPDTGHFCCAGCNNPLYSVSSKFDSGCGWPAFDKCYEGALAIQVDNTLGMRRVEILCAKCDGHLGHVFEGERATPTNERHCVNSVSVRFVDSDPPEGLMETKVIPAGKKGVVLVGADEDGTNILKNPLDVAVAVMILYLVVNYLRRFF</sequence>
<dbReference type="GO" id="GO:0006979">
    <property type="term" value="P:response to oxidative stress"/>
    <property type="evidence" value="ECO:0007669"/>
    <property type="project" value="InterPro"/>
</dbReference>
<dbReference type="PANTHER" id="PTHR46081:SF8">
    <property type="entry name" value="PEPTIDE METHIONINE SULFOXIDE REDUCTASE 2"/>
    <property type="match status" value="1"/>
</dbReference>
<evidence type="ECO:0000256" key="2">
    <source>
        <dbReference type="ARBA" id="ARBA00022723"/>
    </source>
</evidence>
<dbReference type="PROSITE" id="PS51790">
    <property type="entry name" value="MSRB"/>
    <property type="match status" value="1"/>
</dbReference>
<accession>A0AAE0BAC8</accession>
<evidence type="ECO:0000313" key="8">
    <source>
        <dbReference type="Proteomes" id="UP001190700"/>
    </source>
</evidence>
<dbReference type="Proteomes" id="UP001190700">
    <property type="component" value="Unassembled WGS sequence"/>
</dbReference>
<dbReference type="InterPro" id="IPR028427">
    <property type="entry name" value="Met_Sox_Rdtase_MsrB"/>
</dbReference>
<keyword evidence="2 5" id="KW-0479">Metal-binding</keyword>
<dbReference type="Pfam" id="PF01641">
    <property type="entry name" value="SelR"/>
    <property type="match status" value="1"/>
</dbReference>
<comment type="cofactor">
    <cofactor evidence="5">
        <name>Zn(2+)</name>
        <dbReference type="ChEBI" id="CHEBI:29105"/>
    </cofactor>
    <text evidence="5">Binds 1 zinc ion per subunit.</text>
</comment>
<dbReference type="EMBL" id="LGRX02035921">
    <property type="protein sequence ID" value="KAK3232727.1"/>
    <property type="molecule type" value="Genomic_DNA"/>
</dbReference>
<evidence type="ECO:0000259" key="6">
    <source>
        <dbReference type="PROSITE" id="PS51790"/>
    </source>
</evidence>
<feature type="domain" description="MsrB" evidence="6">
    <location>
        <begin position="60"/>
        <end position="183"/>
    </location>
</feature>
<dbReference type="InterPro" id="IPR002579">
    <property type="entry name" value="Met_Sox_Rdtase_MsrB_dom"/>
</dbReference>
<proteinExistence type="inferred from homology"/>
<dbReference type="GO" id="GO:0030091">
    <property type="term" value="P:protein repair"/>
    <property type="evidence" value="ECO:0007669"/>
    <property type="project" value="InterPro"/>
</dbReference>
<keyword evidence="4 5" id="KW-0560">Oxidoreductase</keyword>
<name>A0AAE0BAC8_9CHLO</name>
<gene>
    <name evidence="7" type="ORF">CYMTET_56933</name>
</gene>
<dbReference type="GO" id="GO:0046872">
    <property type="term" value="F:metal ion binding"/>
    <property type="evidence" value="ECO:0007669"/>
    <property type="project" value="UniProtKB-KW"/>
</dbReference>
<reference evidence="7 8" key="1">
    <citation type="journal article" date="2015" name="Genome Biol. Evol.">
        <title>Comparative Genomics of a Bacterivorous Green Alga Reveals Evolutionary Causalities and Consequences of Phago-Mixotrophic Mode of Nutrition.</title>
        <authorList>
            <person name="Burns J.A."/>
            <person name="Paasch A."/>
            <person name="Narechania A."/>
            <person name="Kim E."/>
        </authorList>
    </citation>
    <scope>NUCLEOTIDE SEQUENCE [LARGE SCALE GENOMIC DNA]</scope>
    <source>
        <strain evidence="7 8">PLY_AMNH</strain>
    </source>
</reference>
<evidence type="ECO:0000256" key="1">
    <source>
        <dbReference type="ARBA" id="ARBA00007174"/>
    </source>
</evidence>
<dbReference type="Gene3D" id="2.170.150.20">
    <property type="entry name" value="Peptide methionine sulfoxide reductase"/>
    <property type="match status" value="1"/>
</dbReference>
<dbReference type="AlphaFoldDB" id="A0AAE0BAC8"/>
<organism evidence="7 8">
    <name type="scientific">Cymbomonas tetramitiformis</name>
    <dbReference type="NCBI Taxonomy" id="36881"/>
    <lineage>
        <taxon>Eukaryota</taxon>
        <taxon>Viridiplantae</taxon>
        <taxon>Chlorophyta</taxon>
        <taxon>Pyramimonadophyceae</taxon>
        <taxon>Pyramimonadales</taxon>
        <taxon>Pyramimonadaceae</taxon>
        <taxon>Cymbomonas</taxon>
    </lineage>
</organism>
<comment type="function">
    <text evidence="5">Catalyzes the reduction of methionine sulfoxide (MetSO) to methionine in proteins. Plays a protective role against oxidative stress by restoring activity to proteins that have been inactivated by methionine oxidation. MSRB family specifically reduces the MetSO R-enantiomer.</text>
</comment>
<comment type="caution">
    <text evidence="7">The sequence shown here is derived from an EMBL/GenBank/DDBJ whole genome shotgun (WGS) entry which is preliminary data.</text>
</comment>
<evidence type="ECO:0000256" key="3">
    <source>
        <dbReference type="ARBA" id="ARBA00022833"/>
    </source>
</evidence>
<comment type="similarity">
    <text evidence="1 5">Belongs to the MsrB Met sulfoxide reductase family.</text>
</comment>
<protein>
    <recommendedName>
        <fullName evidence="5">Peptide-methionine (R)-S-oxide reductase</fullName>
        <ecNumber evidence="5">1.8.4.12</ecNumber>
    </recommendedName>
</protein>
<dbReference type="EC" id="1.8.4.12" evidence="5"/>
<evidence type="ECO:0000313" key="7">
    <source>
        <dbReference type="EMBL" id="KAK3232727.1"/>
    </source>
</evidence>
<dbReference type="PANTHER" id="PTHR46081">
    <property type="entry name" value="PEPTIDE METHIONINE SULFOXIDE REDUCTASE 2"/>
    <property type="match status" value="1"/>
</dbReference>
<dbReference type="SUPFAM" id="SSF51316">
    <property type="entry name" value="Mss4-like"/>
    <property type="match status" value="1"/>
</dbReference>
<comment type="catalytic activity">
    <reaction evidence="5">
        <text>L-methionyl-[protein] + [thioredoxin]-disulfide + H2O = L-methionyl-(R)-S-oxide-[protein] + [thioredoxin]-dithiol</text>
        <dbReference type="Rhea" id="RHEA:24164"/>
        <dbReference type="Rhea" id="RHEA-COMP:10698"/>
        <dbReference type="Rhea" id="RHEA-COMP:10700"/>
        <dbReference type="Rhea" id="RHEA-COMP:12313"/>
        <dbReference type="Rhea" id="RHEA-COMP:12314"/>
        <dbReference type="ChEBI" id="CHEBI:15377"/>
        <dbReference type="ChEBI" id="CHEBI:16044"/>
        <dbReference type="ChEBI" id="CHEBI:29950"/>
        <dbReference type="ChEBI" id="CHEBI:45764"/>
        <dbReference type="ChEBI" id="CHEBI:50058"/>
        <dbReference type="EC" id="1.8.4.12"/>
    </reaction>
</comment>
<evidence type="ECO:0000256" key="4">
    <source>
        <dbReference type="ARBA" id="ARBA00023002"/>
    </source>
</evidence>
<dbReference type="GO" id="GO:0033743">
    <property type="term" value="F:peptide-methionine (R)-S-oxide reductase activity"/>
    <property type="evidence" value="ECO:0007669"/>
    <property type="project" value="UniProtKB-EC"/>
</dbReference>
<evidence type="ECO:0000256" key="5">
    <source>
        <dbReference type="RuleBase" id="RU365044"/>
    </source>
</evidence>